<organism evidence="2 3">
    <name type="scientific">Exidia glandulosa HHB12029</name>
    <dbReference type="NCBI Taxonomy" id="1314781"/>
    <lineage>
        <taxon>Eukaryota</taxon>
        <taxon>Fungi</taxon>
        <taxon>Dikarya</taxon>
        <taxon>Basidiomycota</taxon>
        <taxon>Agaricomycotina</taxon>
        <taxon>Agaricomycetes</taxon>
        <taxon>Auriculariales</taxon>
        <taxon>Exidiaceae</taxon>
        <taxon>Exidia</taxon>
    </lineage>
</organism>
<sequence>MNAKKNVFITALNVVVAALHVHKMYSARPLKRHEREVERVSQHAFVHFDLLGDRMHAKKNVFITALNIVRVLIQRPTYKLRLHLPYNLRRQARPTYDAKSNVFVEKGSTSRLVSTLRYIRRFDPRPTPSTA</sequence>
<dbReference type="EMBL" id="KV426023">
    <property type="protein sequence ID" value="KZV91636.1"/>
    <property type="molecule type" value="Genomic_DNA"/>
</dbReference>
<feature type="signal peptide" evidence="1">
    <location>
        <begin position="1"/>
        <end position="18"/>
    </location>
</feature>
<keyword evidence="1" id="KW-0732">Signal</keyword>
<dbReference type="Proteomes" id="UP000077266">
    <property type="component" value="Unassembled WGS sequence"/>
</dbReference>
<feature type="chain" id="PRO_5007858565" description="Secreted protein" evidence="1">
    <location>
        <begin position="19"/>
        <end position="131"/>
    </location>
</feature>
<evidence type="ECO:0000256" key="1">
    <source>
        <dbReference type="SAM" id="SignalP"/>
    </source>
</evidence>
<protein>
    <recommendedName>
        <fullName evidence="4">Secreted protein</fullName>
    </recommendedName>
</protein>
<name>A0A165H9D3_EXIGL</name>
<gene>
    <name evidence="2" type="ORF">EXIGLDRAFT_769686</name>
</gene>
<keyword evidence="3" id="KW-1185">Reference proteome</keyword>
<accession>A0A165H9D3</accession>
<evidence type="ECO:0000313" key="2">
    <source>
        <dbReference type="EMBL" id="KZV91636.1"/>
    </source>
</evidence>
<proteinExistence type="predicted"/>
<reference evidence="2 3" key="1">
    <citation type="journal article" date="2016" name="Mol. Biol. Evol.">
        <title>Comparative Genomics of Early-Diverging Mushroom-Forming Fungi Provides Insights into the Origins of Lignocellulose Decay Capabilities.</title>
        <authorList>
            <person name="Nagy L.G."/>
            <person name="Riley R."/>
            <person name="Tritt A."/>
            <person name="Adam C."/>
            <person name="Daum C."/>
            <person name="Floudas D."/>
            <person name="Sun H."/>
            <person name="Yadav J.S."/>
            <person name="Pangilinan J."/>
            <person name="Larsson K.H."/>
            <person name="Matsuura K."/>
            <person name="Barry K."/>
            <person name="Labutti K."/>
            <person name="Kuo R."/>
            <person name="Ohm R.A."/>
            <person name="Bhattacharya S.S."/>
            <person name="Shirouzu T."/>
            <person name="Yoshinaga Y."/>
            <person name="Martin F.M."/>
            <person name="Grigoriev I.V."/>
            <person name="Hibbett D.S."/>
        </authorList>
    </citation>
    <scope>NUCLEOTIDE SEQUENCE [LARGE SCALE GENOMIC DNA]</scope>
    <source>
        <strain evidence="2 3">HHB12029</strain>
    </source>
</reference>
<evidence type="ECO:0008006" key="4">
    <source>
        <dbReference type="Google" id="ProtNLM"/>
    </source>
</evidence>
<dbReference type="AlphaFoldDB" id="A0A165H9D3"/>
<dbReference type="InParanoid" id="A0A165H9D3"/>
<evidence type="ECO:0000313" key="3">
    <source>
        <dbReference type="Proteomes" id="UP000077266"/>
    </source>
</evidence>